<accession>A0AAD1T7W5</accession>
<dbReference type="SMART" id="SM00404">
    <property type="entry name" value="PTPc_motif"/>
    <property type="match status" value="1"/>
</dbReference>
<protein>
    <recommendedName>
        <fullName evidence="2">protein-tyrosine-phosphatase</fullName>
        <ecNumber evidence="2">3.1.3.48</ecNumber>
    </recommendedName>
</protein>
<proteinExistence type="inferred from homology"/>
<feature type="compositionally biased region" description="Low complexity" evidence="8">
    <location>
        <begin position="453"/>
        <end position="465"/>
    </location>
</feature>
<dbReference type="EC" id="3.1.3.48" evidence="2"/>
<evidence type="ECO:0000256" key="7">
    <source>
        <dbReference type="ARBA" id="ARBA00034734"/>
    </source>
</evidence>
<dbReference type="InterPro" id="IPR029021">
    <property type="entry name" value="Prot-tyrosine_phosphatase-like"/>
</dbReference>
<dbReference type="FunFam" id="3.90.190.10:FF:000045">
    <property type="entry name" value="Tyrosine-protein phosphatase non-receptor type 12"/>
    <property type="match status" value="1"/>
</dbReference>
<dbReference type="Gene3D" id="3.90.190.10">
    <property type="entry name" value="Protein tyrosine phosphatase superfamily"/>
    <property type="match status" value="1"/>
</dbReference>
<dbReference type="EMBL" id="OW240920">
    <property type="protein sequence ID" value="CAH2317111.1"/>
    <property type="molecule type" value="Genomic_DNA"/>
</dbReference>
<sequence length="530" mass="59875">MSLMANNLRAFLDRVSAAKGRDYQEILTKEFQDIKTQAAAFKQSNDYSTKVGESPENLKKNRYKDILPYDQTRVPVTLLAEDVGSDYINASFIQGWDNRPRYIATQGPLGHTVLDFWRMIWQYNVKVIVMACREVEHGKKKCERYWSLDEGPAQFGPFSICTAETIQVNAEVVCRKLHVTFQDELRELQQFQYVAWPDRGIPDSYTCFLEMIQLVRQYQGETCVPMCVHCSAGCGRTGVICTVEYIQSLLQQQRVPSDFSIYSVVMEIRRQRPSAVQTKEQYDFLYHAITEMFEKRLNVNPNYENLTSNRAPFYDDACSSVSQPLKVTNPQQVLRSSFSLPLDHQSPVHPERSAMSETYAVIRRPKAAVSPPVPQAPRAALTTEYDNINQCMTPPELSNPVYSIVVPKSNRASALVLTPSTASMSSSYAYAEMPSSAEATTAEYTHVATPSTVDTNTYSNTTNSKNENKWWPHAQNEFPAVPGKNTSRDDYEDVNDPSKRNPAATPGGLGFNCRIAKPKGPRDPPAEWSR</sequence>
<evidence type="ECO:0000256" key="3">
    <source>
        <dbReference type="ARBA" id="ARBA00022490"/>
    </source>
</evidence>
<evidence type="ECO:0000256" key="6">
    <source>
        <dbReference type="ARBA" id="ARBA00022912"/>
    </source>
</evidence>
<name>A0AAD1T7W5_PELCU</name>
<evidence type="ECO:0000259" key="10">
    <source>
        <dbReference type="PROSITE" id="PS50056"/>
    </source>
</evidence>
<dbReference type="PRINTS" id="PR00700">
    <property type="entry name" value="PRTYPHPHTASE"/>
</dbReference>
<dbReference type="PROSITE" id="PS00383">
    <property type="entry name" value="TYR_PHOSPHATASE_1"/>
    <property type="match status" value="1"/>
</dbReference>
<reference evidence="11" key="1">
    <citation type="submission" date="2022-03" db="EMBL/GenBank/DDBJ databases">
        <authorList>
            <person name="Alioto T."/>
            <person name="Alioto T."/>
            <person name="Gomez Garrido J."/>
        </authorList>
    </citation>
    <scope>NUCLEOTIDE SEQUENCE</scope>
</reference>
<dbReference type="SUPFAM" id="SSF52799">
    <property type="entry name" value="(Phosphotyrosine protein) phosphatases II"/>
    <property type="match status" value="1"/>
</dbReference>
<feature type="compositionally biased region" description="Basic and acidic residues" evidence="8">
    <location>
        <begin position="520"/>
        <end position="530"/>
    </location>
</feature>
<keyword evidence="6" id="KW-0904">Protein phosphatase</keyword>
<keyword evidence="4" id="KW-0597">Phosphoprotein</keyword>
<dbReference type="GO" id="GO:0005634">
    <property type="term" value="C:nucleus"/>
    <property type="evidence" value="ECO:0007669"/>
    <property type="project" value="TreeGrafter"/>
</dbReference>
<dbReference type="InterPro" id="IPR003595">
    <property type="entry name" value="Tyr_Pase_cat"/>
</dbReference>
<feature type="domain" description="Tyrosine-protein phosphatase" evidence="9">
    <location>
        <begin position="27"/>
        <end position="292"/>
    </location>
</feature>
<comment type="subcellular location">
    <subcellularLocation>
        <location evidence="1">Cytoplasm</location>
    </subcellularLocation>
</comment>
<dbReference type="InterPro" id="IPR047170">
    <property type="entry name" value="PTN12/18/22"/>
</dbReference>
<keyword evidence="3" id="KW-0963">Cytoplasm</keyword>
<evidence type="ECO:0000313" key="12">
    <source>
        <dbReference type="Proteomes" id="UP001295444"/>
    </source>
</evidence>
<dbReference type="InterPro" id="IPR000242">
    <property type="entry name" value="PTP_cat"/>
</dbReference>
<dbReference type="InterPro" id="IPR000387">
    <property type="entry name" value="Tyr_Pase_dom"/>
</dbReference>
<evidence type="ECO:0000256" key="2">
    <source>
        <dbReference type="ARBA" id="ARBA00013064"/>
    </source>
</evidence>
<gene>
    <name evidence="11" type="ORF">PECUL_23A004196</name>
</gene>
<dbReference type="PROSITE" id="PS50056">
    <property type="entry name" value="TYR_PHOSPHATASE_2"/>
    <property type="match status" value="1"/>
</dbReference>
<keyword evidence="12" id="KW-1185">Reference proteome</keyword>
<dbReference type="PROSITE" id="PS50055">
    <property type="entry name" value="TYR_PHOSPHATASE_PTP"/>
    <property type="match status" value="1"/>
</dbReference>
<dbReference type="AlphaFoldDB" id="A0AAD1T7W5"/>
<evidence type="ECO:0000256" key="1">
    <source>
        <dbReference type="ARBA" id="ARBA00004496"/>
    </source>
</evidence>
<feature type="region of interest" description="Disordered" evidence="8">
    <location>
        <begin position="453"/>
        <end position="530"/>
    </location>
</feature>
<organism evidence="11 12">
    <name type="scientific">Pelobates cultripes</name>
    <name type="common">Western spadefoot toad</name>
    <dbReference type="NCBI Taxonomy" id="61616"/>
    <lineage>
        <taxon>Eukaryota</taxon>
        <taxon>Metazoa</taxon>
        <taxon>Chordata</taxon>
        <taxon>Craniata</taxon>
        <taxon>Vertebrata</taxon>
        <taxon>Euteleostomi</taxon>
        <taxon>Amphibia</taxon>
        <taxon>Batrachia</taxon>
        <taxon>Anura</taxon>
        <taxon>Pelobatoidea</taxon>
        <taxon>Pelobatidae</taxon>
        <taxon>Pelobates</taxon>
    </lineage>
</organism>
<dbReference type="GO" id="GO:0004726">
    <property type="term" value="F:non-membrane spanning protein tyrosine phosphatase activity"/>
    <property type="evidence" value="ECO:0007669"/>
    <property type="project" value="InterPro"/>
</dbReference>
<dbReference type="SMART" id="SM00194">
    <property type="entry name" value="PTPc"/>
    <property type="match status" value="1"/>
</dbReference>
<evidence type="ECO:0000256" key="8">
    <source>
        <dbReference type="SAM" id="MobiDB-lite"/>
    </source>
</evidence>
<dbReference type="PANTHER" id="PTHR45983:SF4">
    <property type="entry name" value="TYROSINE-PROTEIN PHOSPHATASE NON-RECEPTOR TYPE 18"/>
    <property type="match status" value="1"/>
</dbReference>
<dbReference type="Pfam" id="PF00102">
    <property type="entry name" value="Y_phosphatase"/>
    <property type="match status" value="1"/>
</dbReference>
<evidence type="ECO:0000256" key="5">
    <source>
        <dbReference type="ARBA" id="ARBA00022801"/>
    </source>
</evidence>
<evidence type="ECO:0000259" key="9">
    <source>
        <dbReference type="PROSITE" id="PS50055"/>
    </source>
</evidence>
<dbReference type="PANTHER" id="PTHR45983">
    <property type="entry name" value="TYROSINE PHOSPHATSE N18, PUTATIVE-RELATED"/>
    <property type="match status" value="1"/>
</dbReference>
<dbReference type="GO" id="GO:0005737">
    <property type="term" value="C:cytoplasm"/>
    <property type="evidence" value="ECO:0007669"/>
    <property type="project" value="UniProtKB-SubCell"/>
</dbReference>
<comment type="similarity">
    <text evidence="7">Belongs to the protein-tyrosine phosphatase family. Non-receptor class 4 subfamily.</text>
</comment>
<feature type="domain" description="Tyrosine specific protein phosphatases" evidence="10">
    <location>
        <begin position="209"/>
        <end position="283"/>
    </location>
</feature>
<evidence type="ECO:0000313" key="11">
    <source>
        <dbReference type="EMBL" id="CAH2317111.1"/>
    </source>
</evidence>
<evidence type="ECO:0000256" key="4">
    <source>
        <dbReference type="ARBA" id="ARBA00022553"/>
    </source>
</evidence>
<keyword evidence="5" id="KW-0378">Hydrolase</keyword>
<dbReference type="Proteomes" id="UP001295444">
    <property type="component" value="Chromosome 09"/>
</dbReference>
<dbReference type="InterPro" id="IPR016130">
    <property type="entry name" value="Tyr_Pase_AS"/>
</dbReference>